<keyword evidence="8" id="KW-0406">Ion transport</keyword>
<dbReference type="PANTHER" id="PTHR31998">
    <property type="entry name" value="K(+)-INSENSITIVE PYROPHOSPHATE-ENERGIZED PROTON PUMP"/>
    <property type="match status" value="1"/>
</dbReference>
<evidence type="ECO:0000256" key="4">
    <source>
        <dbReference type="ARBA" id="ARBA00022692"/>
    </source>
</evidence>
<dbReference type="InParanoid" id="D8LZF7"/>
<dbReference type="GeneID" id="24918649"/>
<keyword evidence="3" id="KW-0813">Transport</keyword>
<feature type="transmembrane region" description="Helical" evidence="10">
    <location>
        <begin position="661"/>
        <end position="688"/>
    </location>
</feature>
<evidence type="ECO:0000256" key="5">
    <source>
        <dbReference type="ARBA" id="ARBA00022842"/>
    </source>
</evidence>
<evidence type="ECO:0000256" key="3">
    <source>
        <dbReference type="ARBA" id="ARBA00022448"/>
    </source>
</evidence>
<dbReference type="RefSeq" id="XP_012895244.1">
    <property type="nucleotide sequence ID" value="XM_013039790.1"/>
</dbReference>
<evidence type="ECO:0000256" key="1">
    <source>
        <dbReference type="ARBA" id="ARBA00004127"/>
    </source>
</evidence>
<evidence type="ECO:0000256" key="8">
    <source>
        <dbReference type="ARBA" id="ARBA00023065"/>
    </source>
</evidence>
<keyword evidence="5" id="KW-0460">Magnesium</keyword>
<feature type="transmembrane region" description="Helical" evidence="10">
    <location>
        <begin position="747"/>
        <end position="767"/>
    </location>
</feature>
<keyword evidence="4 10" id="KW-0812">Transmembrane</keyword>
<dbReference type="AlphaFoldDB" id="D8LZF7"/>
<feature type="transmembrane region" description="Helical" evidence="10">
    <location>
        <begin position="152"/>
        <end position="174"/>
    </location>
</feature>
<evidence type="ECO:0000256" key="2">
    <source>
        <dbReference type="ARBA" id="ARBA00013242"/>
    </source>
</evidence>
<dbReference type="FunCoup" id="D8LZF7">
    <property type="interactions" value="23"/>
</dbReference>
<dbReference type="HAMAP" id="MF_01129">
    <property type="entry name" value="PPase_energized_pump"/>
    <property type="match status" value="1"/>
</dbReference>
<keyword evidence="7 10" id="KW-1133">Transmembrane helix</keyword>
<dbReference type="GO" id="GO:0004427">
    <property type="term" value="F:inorganic diphosphate phosphatase activity"/>
    <property type="evidence" value="ECO:0007669"/>
    <property type="project" value="InterPro"/>
</dbReference>
<evidence type="ECO:0000256" key="10">
    <source>
        <dbReference type="SAM" id="Phobius"/>
    </source>
</evidence>
<comment type="subcellular location">
    <subcellularLocation>
        <location evidence="1">Endomembrane system</location>
        <topology evidence="1">Multi-pass membrane protein</topology>
    </subcellularLocation>
</comment>
<accession>D8LZF7</accession>
<dbReference type="GO" id="GO:0012505">
    <property type="term" value="C:endomembrane system"/>
    <property type="evidence" value="ECO:0007669"/>
    <property type="project" value="UniProtKB-SubCell"/>
</dbReference>
<evidence type="ECO:0000256" key="6">
    <source>
        <dbReference type="ARBA" id="ARBA00022967"/>
    </source>
</evidence>
<protein>
    <recommendedName>
        <fullName evidence="2">H(+)-exporting diphosphatase</fullName>
        <ecNumber evidence="2">7.1.3.1</ecNumber>
    </recommendedName>
</protein>
<dbReference type="PIRSF" id="PIRSF001265">
    <property type="entry name" value="H+-PPase"/>
    <property type="match status" value="1"/>
</dbReference>
<keyword evidence="12" id="KW-1185">Reference proteome</keyword>
<feature type="transmembrane region" description="Helical" evidence="10">
    <location>
        <begin position="88"/>
        <end position="106"/>
    </location>
</feature>
<feature type="transmembrane region" description="Helical" evidence="10">
    <location>
        <begin position="336"/>
        <end position="358"/>
    </location>
</feature>
<keyword evidence="6" id="KW-1278">Translocase</keyword>
<keyword evidence="9 10" id="KW-0472">Membrane</keyword>
<evidence type="ECO:0000256" key="9">
    <source>
        <dbReference type="ARBA" id="ARBA00023136"/>
    </source>
</evidence>
<dbReference type="Proteomes" id="UP000008312">
    <property type="component" value="Unassembled WGS sequence"/>
</dbReference>
<feature type="transmembrane region" description="Helical" evidence="10">
    <location>
        <begin position="552"/>
        <end position="572"/>
    </location>
</feature>
<organism evidence="11">
    <name type="scientific">Blastocystis hominis</name>
    <dbReference type="NCBI Taxonomy" id="12968"/>
    <lineage>
        <taxon>Eukaryota</taxon>
        <taxon>Sar</taxon>
        <taxon>Stramenopiles</taxon>
        <taxon>Bigyra</taxon>
        <taxon>Opalozoa</taxon>
        <taxon>Opalinata</taxon>
        <taxon>Blastocystidae</taxon>
        <taxon>Blastocystis</taxon>
    </lineage>
</organism>
<feature type="transmembrane region" description="Helical" evidence="10">
    <location>
        <begin position="584"/>
        <end position="603"/>
    </location>
</feature>
<sequence length="777" mass="82061">MIDSTELAATIIIVVSGLTGLLFAWYQRTQVSKVVVKHMPKGDDPKEGLVEAEGGSASYDEAITERLVTIQKYISDGAHAFLKAEYGILLWFIIGFGLFIFVLLGWSKSCGTAMPVLNGTECSTVNPQDGCKWEIAEKDLGYCWLSGGLSALAFLLGGSTSILCGYIGMVIAVYSNARTATMCQVSWTDGFNTAFRAGSVMGFCLTSIGLLFLYAAIWIWSIFLPWDSTNAHVSEVLFECITGYGLGGSSIALFGRVGGGIYTKAADVGADLVGKVEVGIPEDDPRNPAVIADNVGDNVGDVAGMGADLFGSFAESTCAALVVASTSDELNKNWGFMMFPLLVSAGGILSSFLTSFFATSVPGLKVTQERHVERNLSIQLYISTIFATVAVALMAQFFLPDRFCSRVVEEAVNGSWCAYLCVIAGLWSGLIIGKATDFMTSYNYKPVREVAESCMTGAATNIISGLALGYKSVVIPIFALAVTIFLSFFFANMYGVALAALGMLSTLSTSLTIDAYGPITDNAGGIAEMTGLSASVREKTDALDAAGNTTAAIGKGFAIGSAALVSLALFGAFVTRTHIEGVDILKPITFAGLVVGAMLPYWFSAMTMKSVGKAAQKMVNEVKQQFREHPGIMTNQELPNYERCVAISTNASLYEMIKPGVLVICTPIVVGYLFGVKALTGVLAGGLVSGVQMAISASNTGGAWDNAKKFIEKGECGGKGSAAHKAGVVGDTVGDPLKDTSGPSLNILMKLMAIVSLVFAPSFSSHLTGLHQWFERD</sequence>
<dbReference type="OMA" id="AFCAIRS"/>
<feature type="transmembrane region" description="Helical" evidence="10">
    <location>
        <begin position="411"/>
        <end position="430"/>
    </location>
</feature>
<dbReference type="GO" id="GO:0016020">
    <property type="term" value="C:membrane"/>
    <property type="evidence" value="ECO:0007669"/>
    <property type="project" value="InterPro"/>
</dbReference>
<feature type="transmembrane region" description="Helical" evidence="10">
    <location>
        <begin position="7"/>
        <end position="26"/>
    </location>
</feature>
<dbReference type="Pfam" id="PF03030">
    <property type="entry name" value="H_PPase"/>
    <property type="match status" value="1"/>
</dbReference>
<evidence type="ECO:0000313" key="11">
    <source>
        <dbReference type="EMBL" id="CBK21196.2"/>
    </source>
</evidence>
<dbReference type="NCBIfam" id="TIGR01104">
    <property type="entry name" value="V_PPase"/>
    <property type="match status" value="1"/>
</dbReference>
<proteinExistence type="inferred from homology"/>
<feature type="transmembrane region" description="Helical" evidence="10">
    <location>
        <begin position="194"/>
        <end position="220"/>
    </location>
</feature>
<feature type="transmembrane region" description="Helical" evidence="10">
    <location>
        <begin position="477"/>
        <end position="501"/>
    </location>
</feature>
<dbReference type="EMBL" id="FN668640">
    <property type="protein sequence ID" value="CBK21196.2"/>
    <property type="molecule type" value="Genomic_DNA"/>
</dbReference>
<dbReference type="InterPro" id="IPR004131">
    <property type="entry name" value="PPase-energised_H-pump"/>
</dbReference>
<feature type="transmembrane region" description="Helical" evidence="10">
    <location>
        <begin position="378"/>
        <end position="399"/>
    </location>
</feature>
<dbReference type="GO" id="GO:0009678">
    <property type="term" value="F:diphosphate hydrolysis-driven proton transmembrane transporter activity"/>
    <property type="evidence" value="ECO:0007669"/>
    <property type="project" value="UniProtKB-EC"/>
</dbReference>
<gene>
    <name evidence="11" type="ORF">GSBLH_T00001385001</name>
</gene>
<dbReference type="OrthoDB" id="5210at2759"/>
<dbReference type="EC" id="7.1.3.1" evidence="2"/>
<evidence type="ECO:0000256" key="7">
    <source>
        <dbReference type="ARBA" id="ARBA00022989"/>
    </source>
</evidence>
<name>D8LZF7_BLAHO</name>
<reference evidence="11" key="1">
    <citation type="submission" date="2010-02" db="EMBL/GenBank/DDBJ databases">
        <title>Sequencing and annotation of the Blastocystis hominis genome.</title>
        <authorList>
            <person name="Wincker P."/>
        </authorList>
    </citation>
    <scope>NUCLEOTIDE SEQUENCE</scope>
    <source>
        <strain evidence="11">Singapore isolate B</strain>
    </source>
</reference>
<evidence type="ECO:0000313" key="12">
    <source>
        <dbReference type="Proteomes" id="UP000008312"/>
    </source>
</evidence>
<dbReference type="NCBIfam" id="NF001960">
    <property type="entry name" value="PRK00733.3-5"/>
    <property type="match status" value="1"/>
</dbReference>